<dbReference type="GO" id="GO:0003700">
    <property type="term" value="F:DNA-binding transcription factor activity"/>
    <property type="evidence" value="ECO:0007669"/>
    <property type="project" value="InterPro"/>
</dbReference>
<dbReference type="SUPFAM" id="SSF46689">
    <property type="entry name" value="Homeodomain-like"/>
    <property type="match status" value="1"/>
</dbReference>
<dbReference type="Gene3D" id="1.10.10.60">
    <property type="entry name" value="Homeodomain-like"/>
    <property type="match status" value="1"/>
</dbReference>
<dbReference type="SMART" id="SM00342">
    <property type="entry name" value="HTH_ARAC"/>
    <property type="match status" value="1"/>
</dbReference>
<dbReference type="PROSITE" id="PS01124">
    <property type="entry name" value="HTH_ARAC_FAMILY_2"/>
    <property type="match status" value="1"/>
</dbReference>
<evidence type="ECO:0000259" key="4">
    <source>
        <dbReference type="PROSITE" id="PS01124"/>
    </source>
</evidence>
<reference evidence="7 9" key="2">
    <citation type="submission" date="2016-10" db="EMBL/GenBank/DDBJ databases">
        <authorList>
            <person name="Varghese N."/>
            <person name="Submissions S."/>
        </authorList>
    </citation>
    <scope>NUCLEOTIDE SEQUENCE [LARGE SCALE GENOMIC DNA]</scope>
    <source>
        <strain evidence="7 9">DSW-5</strain>
    </source>
</reference>
<dbReference type="SMART" id="SM01034">
    <property type="entry name" value="BLUF"/>
    <property type="match status" value="1"/>
</dbReference>
<dbReference type="InterPro" id="IPR018060">
    <property type="entry name" value="HTH_AraC"/>
</dbReference>
<dbReference type="GO" id="GO:0009882">
    <property type="term" value="F:blue light photoreceptor activity"/>
    <property type="evidence" value="ECO:0007669"/>
    <property type="project" value="InterPro"/>
</dbReference>
<dbReference type="PANTHER" id="PTHR47893">
    <property type="entry name" value="REGULATORY PROTEIN PCHR"/>
    <property type="match status" value="1"/>
</dbReference>
<evidence type="ECO:0000259" key="5">
    <source>
        <dbReference type="PROSITE" id="PS50925"/>
    </source>
</evidence>
<gene>
    <name evidence="6" type="ORF">I602_1154</name>
    <name evidence="7" type="ORF">SAMN05444353_0621</name>
</gene>
<dbReference type="PRINTS" id="PR00032">
    <property type="entry name" value="HTHARAC"/>
</dbReference>
<dbReference type="Pfam" id="PF12833">
    <property type="entry name" value="HTH_18"/>
    <property type="match status" value="1"/>
</dbReference>
<dbReference type="EMBL" id="LGBR01000001">
    <property type="protein sequence ID" value="KOY51594.1"/>
    <property type="molecule type" value="Genomic_DNA"/>
</dbReference>
<dbReference type="Proteomes" id="UP000037716">
    <property type="component" value="Unassembled WGS sequence"/>
</dbReference>
<proteinExistence type="predicted"/>
<comment type="caution">
    <text evidence="6">The sequence shown here is derived from an EMBL/GenBank/DDBJ whole genome shotgun (WGS) entry which is preliminary data.</text>
</comment>
<organism evidence="6 8">
    <name type="scientific">Polaribacter dokdonensis DSW-5</name>
    <dbReference type="NCBI Taxonomy" id="1300348"/>
    <lineage>
        <taxon>Bacteria</taxon>
        <taxon>Pseudomonadati</taxon>
        <taxon>Bacteroidota</taxon>
        <taxon>Flavobacteriia</taxon>
        <taxon>Flavobacteriales</taxon>
        <taxon>Flavobacteriaceae</taxon>
    </lineage>
</organism>
<keyword evidence="2 7" id="KW-0238">DNA-binding</keyword>
<evidence type="ECO:0000313" key="8">
    <source>
        <dbReference type="Proteomes" id="UP000037716"/>
    </source>
</evidence>
<protein>
    <submittedName>
        <fullName evidence="7">AraC-type DNA-binding protein</fullName>
    </submittedName>
    <submittedName>
        <fullName evidence="6">Transcription regulator, AraC family</fullName>
    </submittedName>
</protein>
<dbReference type="AlphaFoldDB" id="A0A0N0UNG9"/>
<keyword evidence="9" id="KW-1185">Reference proteome</keyword>
<feature type="domain" description="BLUF" evidence="5">
    <location>
        <begin position="334"/>
        <end position="425"/>
    </location>
</feature>
<dbReference type="SUPFAM" id="SSF54975">
    <property type="entry name" value="Acylphosphatase/BLUF domain-like"/>
    <property type="match status" value="1"/>
</dbReference>
<dbReference type="GO" id="GO:0071949">
    <property type="term" value="F:FAD binding"/>
    <property type="evidence" value="ECO:0007669"/>
    <property type="project" value="InterPro"/>
</dbReference>
<dbReference type="Pfam" id="PF04940">
    <property type="entry name" value="BLUF"/>
    <property type="match status" value="1"/>
</dbReference>
<dbReference type="RefSeq" id="WP_053973760.1">
    <property type="nucleotide sequence ID" value="NZ_FNUE01000001.1"/>
</dbReference>
<evidence type="ECO:0000256" key="2">
    <source>
        <dbReference type="ARBA" id="ARBA00023125"/>
    </source>
</evidence>
<keyword evidence="1" id="KW-0805">Transcription regulation</keyword>
<reference evidence="6 8" key="1">
    <citation type="submission" date="2015-07" db="EMBL/GenBank/DDBJ databases">
        <title>Genome of Polaribacter dokdonenesis DSW-5, isolated from seawater off Dokdo in Korea.</title>
        <authorList>
            <person name="Yoon K."/>
            <person name="Song J.Y."/>
            <person name="Kim J.F."/>
        </authorList>
    </citation>
    <scope>NUCLEOTIDE SEQUENCE [LARGE SCALE GENOMIC DNA]</scope>
    <source>
        <strain evidence="6 8">DSW-5</strain>
    </source>
</reference>
<evidence type="ECO:0000256" key="3">
    <source>
        <dbReference type="ARBA" id="ARBA00023163"/>
    </source>
</evidence>
<evidence type="ECO:0000256" key="1">
    <source>
        <dbReference type="ARBA" id="ARBA00023015"/>
    </source>
</evidence>
<dbReference type="InterPro" id="IPR053142">
    <property type="entry name" value="PchR_regulatory_protein"/>
</dbReference>
<sequence length="478" mass="54738">MKSFDAINSLKNITLKIDGDFIENASGGFLTFKNKHGKGNAKAFKLFSGLEVLSFNLLTSEAIYIENIFKNKNCLHFIFCIEGFLSHYSNLDKEKKNIHRLQNVIIGNNKNKSSCIVIPANTKVKFTIITVLHVNNEPRYQSQLSNLLSNLMTNVSNTENYTYFGEISNRTTPFVETIIDTNLSGLANRLLNEAAVLKTLSSQYSSRGNNIKSVENKNPLSKTDTLEIIKLSDYISQNLHETIPLKKLTSISGLNQKKIQKGFQYFFDETVNKFTTNLRILKAKEYLEETDYSISEIVYKIGLNSRSYFSKIFKEKYGLIPKDYKKFHHLSNPTFQLSYYSEAAEGTTKKDLISILEASKKNNLEYGISGCLIYYKASFYQILEGPKNEILNLIEVIKKDSRNKNLNIIFQGMKSGRIFGEWNMALIQDDFASIEANRELDIIPVEFLPMTDIKNPLANKYLWEKARNYLIVNQEVDK</sequence>
<evidence type="ECO:0000313" key="9">
    <source>
        <dbReference type="Proteomes" id="UP000183071"/>
    </source>
</evidence>
<keyword evidence="3" id="KW-0804">Transcription</keyword>
<evidence type="ECO:0000313" key="7">
    <source>
        <dbReference type="EMBL" id="SEE07799.1"/>
    </source>
</evidence>
<dbReference type="PATRIC" id="fig|1300348.6.peg.1154"/>
<dbReference type="OrthoDB" id="2666928at2"/>
<feature type="domain" description="HTH araC/xylS-type" evidence="4">
    <location>
        <begin position="229"/>
        <end position="327"/>
    </location>
</feature>
<accession>A0A0N0UNG9</accession>
<dbReference type="InterPro" id="IPR009057">
    <property type="entry name" value="Homeodomain-like_sf"/>
</dbReference>
<evidence type="ECO:0000313" key="6">
    <source>
        <dbReference type="EMBL" id="KOY51594.1"/>
    </source>
</evidence>
<dbReference type="InterPro" id="IPR007024">
    <property type="entry name" value="BLUF_domain"/>
</dbReference>
<dbReference type="PANTHER" id="PTHR47893:SF1">
    <property type="entry name" value="REGULATORY PROTEIN PCHR"/>
    <property type="match status" value="1"/>
</dbReference>
<dbReference type="Proteomes" id="UP000183071">
    <property type="component" value="Unassembled WGS sequence"/>
</dbReference>
<dbReference type="STRING" id="1300348.I602_1154"/>
<dbReference type="InterPro" id="IPR036046">
    <property type="entry name" value="Acylphosphatase-like_dom_sf"/>
</dbReference>
<dbReference type="InterPro" id="IPR020449">
    <property type="entry name" value="Tscrpt_reg_AraC-type_HTH"/>
</dbReference>
<dbReference type="Gene3D" id="3.30.70.100">
    <property type="match status" value="1"/>
</dbReference>
<dbReference type="PROSITE" id="PS50925">
    <property type="entry name" value="BLUF"/>
    <property type="match status" value="1"/>
</dbReference>
<dbReference type="EMBL" id="FNUE01000001">
    <property type="protein sequence ID" value="SEE07799.1"/>
    <property type="molecule type" value="Genomic_DNA"/>
</dbReference>
<dbReference type="GO" id="GO:0043565">
    <property type="term" value="F:sequence-specific DNA binding"/>
    <property type="evidence" value="ECO:0007669"/>
    <property type="project" value="InterPro"/>
</dbReference>
<name>A0A0N0UNG9_9FLAO</name>